<feature type="transmembrane region" description="Helical" evidence="1">
    <location>
        <begin position="20"/>
        <end position="43"/>
    </location>
</feature>
<accession>A0A2R5FC79</accession>
<dbReference type="AlphaFoldDB" id="A0A2R5FC79"/>
<evidence type="ECO:0000313" key="3">
    <source>
        <dbReference type="Proteomes" id="UP000245081"/>
    </source>
</evidence>
<evidence type="ECO:0000256" key="1">
    <source>
        <dbReference type="SAM" id="Phobius"/>
    </source>
</evidence>
<dbReference type="RefSeq" id="WP_109015451.1">
    <property type="nucleotide sequence ID" value="NZ_BDOQ01000007.1"/>
</dbReference>
<keyword evidence="1" id="KW-1133">Transmembrane helix</keyword>
<protein>
    <submittedName>
        <fullName evidence="2">Ribosome biogenesis GTPase A</fullName>
    </submittedName>
</protein>
<reference evidence="2 3" key="1">
    <citation type="journal article" date="2018" name="Environ. Microbiol.">
        <title>Isolation and genomic characterization of Novimethylophilus kurashikiensis gen. nov. sp. nov., a new lanthanide-dependent methylotrophic species of Methylophilaceae.</title>
        <authorList>
            <person name="Lv H."/>
            <person name="Sahin N."/>
            <person name="Tani A."/>
        </authorList>
    </citation>
    <scope>NUCLEOTIDE SEQUENCE [LARGE SCALE GENOMIC DNA]</scope>
    <source>
        <strain evidence="2 3">La2-4</strain>
    </source>
</reference>
<organism evidence="2 3">
    <name type="scientific">Novimethylophilus kurashikiensis</name>
    <dbReference type="NCBI Taxonomy" id="1825523"/>
    <lineage>
        <taxon>Bacteria</taxon>
        <taxon>Pseudomonadati</taxon>
        <taxon>Pseudomonadota</taxon>
        <taxon>Betaproteobacteria</taxon>
        <taxon>Nitrosomonadales</taxon>
        <taxon>Methylophilaceae</taxon>
        <taxon>Novimethylophilus</taxon>
    </lineage>
</organism>
<comment type="caution">
    <text evidence="2">The sequence shown here is derived from an EMBL/GenBank/DDBJ whole genome shotgun (WGS) entry which is preliminary data.</text>
</comment>
<sequence>MGAFFSGLSKWMGNDGKWHLQNFSIMVLMSFLMAALTAVVMELSFILGRILILTAPAQFPTALVKSVAASTWTVYDLKESWVGTCTVYGFSIVVGLVTVTCFGMFVASVVELGKDKS</sequence>
<feature type="transmembrane region" description="Helical" evidence="1">
    <location>
        <begin position="87"/>
        <end position="110"/>
    </location>
</feature>
<name>A0A2R5FC79_9PROT</name>
<dbReference type="Proteomes" id="UP000245081">
    <property type="component" value="Unassembled WGS sequence"/>
</dbReference>
<gene>
    <name evidence="2" type="ORF">NMK_1809</name>
</gene>
<proteinExistence type="predicted"/>
<keyword evidence="1" id="KW-0472">Membrane</keyword>
<dbReference type="EMBL" id="BDOQ01000007">
    <property type="protein sequence ID" value="GBG14244.1"/>
    <property type="molecule type" value="Genomic_DNA"/>
</dbReference>
<keyword evidence="1" id="KW-0812">Transmembrane</keyword>
<keyword evidence="3" id="KW-1185">Reference proteome</keyword>
<evidence type="ECO:0000313" key="2">
    <source>
        <dbReference type="EMBL" id="GBG14244.1"/>
    </source>
</evidence>